<comment type="caution">
    <text evidence="2">The sequence shown here is derived from an EMBL/GenBank/DDBJ whole genome shotgun (WGS) entry which is preliminary data.</text>
</comment>
<feature type="transmembrane region" description="Helical" evidence="1">
    <location>
        <begin position="147"/>
        <end position="170"/>
    </location>
</feature>
<protein>
    <submittedName>
        <fullName evidence="2">Uncharacterized protein</fullName>
    </submittedName>
</protein>
<keyword evidence="1" id="KW-0812">Transmembrane</keyword>
<gene>
    <name evidence="2" type="ORF">J7S20_04295</name>
</gene>
<evidence type="ECO:0000313" key="3">
    <source>
        <dbReference type="Proteomes" id="UP000676996"/>
    </source>
</evidence>
<keyword evidence="1" id="KW-0472">Membrane</keyword>
<evidence type="ECO:0000313" key="2">
    <source>
        <dbReference type="EMBL" id="MBR0551722.1"/>
    </source>
</evidence>
<dbReference type="Proteomes" id="UP000676996">
    <property type="component" value="Unassembled WGS sequence"/>
</dbReference>
<accession>A0A8T4IC93</accession>
<organism evidence="2 3">
    <name type="scientific">Stakelama marina</name>
    <dbReference type="NCBI Taxonomy" id="2826939"/>
    <lineage>
        <taxon>Bacteria</taxon>
        <taxon>Pseudomonadati</taxon>
        <taxon>Pseudomonadota</taxon>
        <taxon>Alphaproteobacteria</taxon>
        <taxon>Sphingomonadales</taxon>
        <taxon>Sphingomonadaceae</taxon>
        <taxon>Stakelama</taxon>
    </lineage>
</organism>
<dbReference type="RefSeq" id="WP_284052987.1">
    <property type="nucleotide sequence ID" value="NZ_JAGRQC010000001.1"/>
</dbReference>
<feature type="transmembrane region" description="Helical" evidence="1">
    <location>
        <begin position="74"/>
        <end position="93"/>
    </location>
</feature>
<feature type="transmembrane region" description="Helical" evidence="1">
    <location>
        <begin position="211"/>
        <end position="233"/>
    </location>
</feature>
<keyword evidence="3" id="KW-1185">Reference proteome</keyword>
<name>A0A8T4IC93_9SPHN</name>
<dbReference type="AlphaFoldDB" id="A0A8T4IC93"/>
<feature type="transmembrane region" description="Helical" evidence="1">
    <location>
        <begin position="36"/>
        <end position="54"/>
    </location>
</feature>
<proteinExistence type="predicted"/>
<evidence type="ECO:0000256" key="1">
    <source>
        <dbReference type="SAM" id="Phobius"/>
    </source>
</evidence>
<feature type="transmembrane region" description="Helical" evidence="1">
    <location>
        <begin position="182"/>
        <end position="199"/>
    </location>
</feature>
<reference evidence="2" key="1">
    <citation type="submission" date="2021-04" db="EMBL/GenBank/DDBJ databases">
        <title>Ouciella asimina sp. nov., isolated from the surface seawater in the hydrothermal field of Okinawa Trough.</title>
        <authorList>
            <person name="Shuang W."/>
        </authorList>
    </citation>
    <scope>NUCLEOTIDE SEQUENCE</scope>
    <source>
        <strain evidence="2">LXI357</strain>
    </source>
</reference>
<dbReference type="EMBL" id="JAGRQC010000001">
    <property type="protein sequence ID" value="MBR0551722.1"/>
    <property type="molecule type" value="Genomic_DNA"/>
</dbReference>
<feature type="transmembrane region" description="Helical" evidence="1">
    <location>
        <begin position="285"/>
        <end position="307"/>
    </location>
</feature>
<keyword evidence="1" id="KW-1133">Transmembrane helix</keyword>
<sequence length="317" mass="33747">MTSISTAELDPAETLTSPAVAPEFEFADLASPFRGWVKLIGPACAVALLAAAFWMAGRGDLDSTFRLLPARPQLWLMLAAYLAITPLCDFVIFRRLWKIPGSGLAALFRKSASNDVLLGYLGEVQFYAWARRHADLAGSPFGAVKDVAILSAMVGNAVTLALLCVAWPFIGHVVIGKAVSPILWSIAVLLGSSMAVGLLRNRILSLGARDCWYVSGIHLLRTLLATAMVALLWHEILPSVAAQWWLLMAAGRQLVTRLPFLPNKDVAFAGLAVLITGSSTEATSAVLLVGTLIFAGQVIVGSVLALAELARSARKAS</sequence>